<protein>
    <submittedName>
        <fullName evidence="1">Uncharacterized protein</fullName>
    </submittedName>
</protein>
<keyword evidence="2" id="KW-1185">Reference proteome</keyword>
<dbReference type="EMBL" id="JBBPBN010000046">
    <property type="protein sequence ID" value="KAK8995317.1"/>
    <property type="molecule type" value="Genomic_DNA"/>
</dbReference>
<gene>
    <name evidence="1" type="ORF">V6N11_069755</name>
</gene>
<name>A0ABR2Q3Q2_9ROSI</name>
<evidence type="ECO:0000313" key="2">
    <source>
        <dbReference type="Proteomes" id="UP001396334"/>
    </source>
</evidence>
<dbReference type="Proteomes" id="UP001396334">
    <property type="component" value="Unassembled WGS sequence"/>
</dbReference>
<evidence type="ECO:0000313" key="1">
    <source>
        <dbReference type="EMBL" id="KAK8995317.1"/>
    </source>
</evidence>
<reference evidence="1 2" key="1">
    <citation type="journal article" date="2024" name="G3 (Bethesda)">
        <title>Genome assembly of Hibiscus sabdariffa L. provides insights into metabolisms of medicinal natural products.</title>
        <authorList>
            <person name="Kim T."/>
        </authorList>
    </citation>
    <scope>NUCLEOTIDE SEQUENCE [LARGE SCALE GENOMIC DNA]</scope>
    <source>
        <strain evidence="1">TK-2024</strain>
        <tissue evidence="1">Old leaves</tissue>
    </source>
</reference>
<organism evidence="1 2">
    <name type="scientific">Hibiscus sabdariffa</name>
    <name type="common">roselle</name>
    <dbReference type="NCBI Taxonomy" id="183260"/>
    <lineage>
        <taxon>Eukaryota</taxon>
        <taxon>Viridiplantae</taxon>
        <taxon>Streptophyta</taxon>
        <taxon>Embryophyta</taxon>
        <taxon>Tracheophyta</taxon>
        <taxon>Spermatophyta</taxon>
        <taxon>Magnoliopsida</taxon>
        <taxon>eudicotyledons</taxon>
        <taxon>Gunneridae</taxon>
        <taxon>Pentapetalae</taxon>
        <taxon>rosids</taxon>
        <taxon>malvids</taxon>
        <taxon>Malvales</taxon>
        <taxon>Malvaceae</taxon>
        <taxon>Malvoideae</taxon>
        <taxon>Hibiscus</taxon>
    </lineage>
</organism>
<sequence length="87" mass="9829">MLPASPKFKTQRKRNTIYRDASDQRLKRNEGNVVNQLKKATAVAVSNCVKWFCAQISRSWPIRTVTPAEAQAAANVRVDVTCRLKNI</sequence>
<comment type="caution">
    <text evidence="1">The sequence shown here is derived from an EMBL/GenBank/DDBJ whole genome shotgun (WGS) entry which is preliminary data.</text>
</comment>
<proteinExistence type="predicted"/>
<accession>A0ABR2Q3Q2</accession>